<dbReference type="EMBL" id="JAAAJA010000388">
    <property type="protein sequence ID" value="KAG0254698.1"/>
    <property type="molecule type" value="Genomic_DNA"/>
</dbReference>
<proteinExistence type="predicted"/>
<name>A0A9P6U146_9FUNG</name>
<protein>
    <recommendedName>
        <fullName evidence="2">Alpha/beta hydrolase fold-3 domain-containing protein</fullName>
    </recommendedName>
</protein>
<dbReference type="Pfam" id="PF07859">
    <property type="entry name" value="Abhydrolase_3"/>
    <property type="match status" value="1"/>
</dbReference>
<dbReference type="GO" id="GO:0016787">
    <property type="term" value="F:hydrolase activity"/>
    <property type="evidence" value="ECO:0007669"/>
    <property type="project" value="UniProtKB-KW"/>
</dbReference>
<dbReference type="PANTHER" id="PTHR48081:SF26">
    <property type="entry name" value="ALPHA_BETA HYDROLASE FOLD-3 DOMAIN-CONTAINING PROTEIN"/>
    <property type="match status" value="1"/>
</dbReference>
<feature type="domain" description="Alpha/beta hydrolase fold-3" evidence="2">
    <location>
        <begin position="174"/>
        <end position="325"/>
    </location>
</feature>
<dbReference type="PANTHER" id="PTHR48081">
    <property type="entry name" value="AB HYDROLASE SUPERFAMILY PROTEIN C4A8.06C"/>
    <property type="match status" value="1"/>
</dbReference>
<dbReference type="InterPro" id="IPR050300">
    <property type="entry name" value="GDXG_lipolytic_enzyme"/>
</dbReference>
<gene>
    <name evidence="3" type="ORF">BG011_005563</name>
</gene>
<dbReference type="AlphaFoldDB" id="A0A9P6U146"/>
<keyword evidence="4" id="KW-1185">Reference proteome</keyword>
<dbReference type="InterPro" id="IPR029058">
    <property type="entry name" value="AB_hydrolase_fold"/>
</dbReference>
<sequence length="432" mass="47815">MSSLPHPTLIAQSIAQKQRGSLAFPMKNLRRYVTMVSQQLVISTSLIIKHPFTSPPIPTWPLHLTLFVAVFRATADYQEHIVEDISDFRNLIDTFFYYLPKLPQMRVLDFRLPIPIGGRGFPGALEALERTEDGHRTVPGQWIADSSVWDKLMNMPLASSAQGSSDPYAARRALDYRLAPEHPYPAALQDVAHAFAHLTSPGGCGFDPKNVTASGDSAGGGLTVALMMYQRDFGLPTSSKAVLLSPWLDLTMRSDSWLSNGLDYLPAPPKVQHKFNPISFYCSGSDKIKTLVRHPYISPLWGNLENLPPMLIQCGEAERLRDECVLFTYKAGGCIGSLNLSGHDVKATPRSSSSHVELDIYPGMVHVFQAFPFLPESGMALGRLHEFMQRHEAQMEPDDKLNDVGSKQAMVDDRQASIVLTTVLTEVIAEQA</sequence>
<dbReference type="OrthoDB" id="408631at2759"/>
<dbReference type="InterPro" id="IPR013094">
    <property type="entry name" value="AB_hydrolase_3"/>
</dbReference>
<evidence type="ECO:0000259" key="2">
    <source>
        <dbReference type="Pfam" id="PF07859"/>
    </source>
</evidence>
<evidence type="ECO:0000313" key="3">
    <source>
        <dbReference type="EMBL" id="KAG0254698.1"/>
    </source>
</evidence>
<organism evidence="3 4">
    <name type="scientific">Mortierella polycephala</name>
    <dbReference type="NCBI Taxonomy" id="41804"/>
    <lineage>
        <taxon>Eukaryota</taxon>
        <taxon>Fungi</taxon>
        <taxon>Fungi incertae sedis</taxon>
        <taxon>Mucoromycota</taxon>
        <taxon>Mortierellomycotina</taxon>
        <taxon>Mortierellomycetes</taxon>
        <taxon>Mortierellales</taxon>
        <taxon>Mortierellaceae</taxon>
        <taxon>Mortierella</taxon>
    </lineage>
</organism>
<evidence type="ECO:0000313" key="4">
    <source>
        <dbReference type="Proteomes" id="UP000726737"/>
    </source>
</evidence>
<evidence type="ECO:0000256" key="1">
    <source>
        <dbReference type="ARBA" id="ARBA00022801"/>
    </source>
</evidence>
<dbReference type="Gene3D" id="3.40.50.1820">
    <property type="entry name" value="alpha/beta hydrolase"/>
    <property type="match status" value="1"/>
</dbReference>
<reference evidence="3" key="1">
    <citation type="journal article" date="2020" name="Fungal Divers.">
        <title>Resolving the Mortierellaceae phylogeny through synthesis of multi-gene phylogenetics and phylogenomics.</title>
        <authorList>
            <person name="Vandepol N."/>
            <person name="Liber J."/>
            <person name="Desiro A."/>
            <person name="Na H."/>
            <person name="Kennedy M."/>
            <person name="Barry K."/>
            <person name="Grigoriev I.V."/>
            <person name="Miller A.N."/>
            <person name="O'Donnell K."/>
            <person name="Stajich J.E."/>
            <person name="Bonito G."/>
        </authorList>
    </citation>
    <scope>NUCLEOTIDE SEQUENCE</scope>
    <source>
        <strain evidence="3">KOD948</strain>
    </source>
</reference>
<dbReference type="Proteomes" id="UP000726737">
    <property type="component" value="Unassembled WGS sequence"/>
</dbReference>
<dbReference type="SUPFAM" id="SSF53474">
    <property type="entry name" value="alpha/beta-Hydrolases"/>
    <property type="match status" value="1"/>
</dbReference>
<accession>A0A9P6U146</accession>
<keyword evidence="1" id="KW-0378">Hydrolase</keyword>
<comment type="caution">
    <text evidence="3">The sequence shown here is derived from an EMBL/GenBank/DDBJ whole genome shotgun (WGS) entry which is preliminary data.</text>
</comment>